<protein>
    <submittedName>
        <fullName evidence="2">TFIIB-type zinc ribbon-containing protein</fullName>
    </submittedName>
</protein>
<dbReference type="Proteomes" id="UP001060368">
    <property type="component" value="Chromosome"/>
</dbReference>
<feature type="transmembrane region" description="Helical" evidence="1">
    <location>
        <begin position="79"/>
        <end position="102"/>
    </location>
</feature>
<dbReference type="AlphaFoldDB" id="A0A9E7PNE5"/>
<dbReference type="EMBL" id="CP096115">
    <property type="protein sequence ID" value="UUX93070.1"/>
    <property type="molecule type" value="Genomic_DNA"/>
</dbReference>
<keyword evidence="1" id="KW-1133">Transmembrane helix</keyword>
<keyword evidence="3" id="KW-1185">Reference proteome</keyword>
<evidence type="ECO:0000313" key="2">
    <source>
        <dbReference type="EMBL" id="UUX93070.1"/>
    </source>
</evidence>
<gene>
    <name evidence="2" type="ORF">L6E24_02825</name>
</gene>
<dbReference type="KEGG" id="mend:L6E24_02825"/>
<dbReference type="RefSeq" id="WP_257743210.1">
    <property type="nucleotide sequence ID" value="NZ_CP096115.1"/>
</dbReference>
<name>A0A9E7PNE5_9EURY</name>
<reference evidence="2" key="1">
    <citation type="submission" date="2022-04" db="EMBL/GenBank/DDBJ databases">
        <title>Complete genome of Methanoplanus endosymbiosus DSM 3599.</title>
        <authorList>
            <person name="Chen S.-C."/>
            <person name="You Y.-T."/>
            <person name="Zhou Y.-Z."/>
            <person name="Lai M.-C."/>
        </authorList>
    </citation>
    <scope>NUCLEOTIDE SEQUENCE</scope>
    <source>
        <strain evidence="2">DSM 3599</strain>
    </source>
</reference>
<proteinExistence type="predicted"/>
<keyword evidence="1" id="KW-0472">Membrane</keyword>
<accession>A0A9E7PNE5</accession>
<organism evidence="2 3">
    <name type="scientific">Methanoplanus endosymbiosus</name>
    <dbReference type="NCBI Taxonomy" id="33865"/>
    <lineage>
        <taxon>Archaea</taxon>
        <taxon>Methanobacteriati</taxon>
        <taxon>Methanobacteriota</taxon>
        <taxon>Stenosarchaea group</taxon>
        <taxon>Methanomicrobia</taxon>
        <taxon>Methanomicrobiales</taxon>
        <taxon>Methanomicrobiaceae</taxon>
        <taxon>Methanoplanus</taxon>
    </lineage>
</organism>
<sequence>MSGSDNNSVEKKHSRVLHCPDCNSTNIYIPAGGYTGNYYHCKDCGYEGALVIEYDDEDFAGEKPADNDRQKIPGDSRSLTAGFIVLLILVALFLMIVILGIAGVF</sequence>
<evidence type="ECO:0000313" key="3">
    <source>
        <dbReference type="Proteomes" id="UP001060368"/>
    </source>
</evidence>
<dbReference type="GeneID" id="74306594"/>
<keyword evidence="1" id="KW-0812">Transmembrane</keyword>
<evidence type="ECO:0000256" key="1">
    <source>
        <dbReference type="SAM" id="Phobius"/>
    </source>
</evidence>